<dbReference type="PANTHER" id="PTHR31082:SF4">
    <property type="entry name" value="PHEROMONE-REGULATED MEMBRANE PROTEIN 10"/>
    <property type="match status" value="1"/>
</dbReference>
<keyword evidence="2" id="KW-0812">Transmembrane</keyword>
<evidence type="ECO:0000256" key="1">
    <source>
        <dbReference type="ARBA" id="ARBA00034125"/>
    </source>
</evidence>
<sequence>MTFARALLAFGAPSHRMESQLLSAARILEVDAEFTHMPGLIIASFGDEQTKTSQMHFAKCSSRLSLGNLHHLHRIYRSVVHDELSAVQATEELNLMLQSGPMNPTAVRLLLSFLIAALICPIAFGGSFVDMFLAGAGSLFLGCVQTYIASGRSIIYANVYEYASQSITIMIELTGLCRILSVIVISFVARGLSCIRSQVFCYSAISSSAVVTILPGYLILTSSLDLASKNILCGSIKMVYALIYTLFLGFGLQFGSDLGAFTFTPSTPTSNMRADIVMGCYRPPSFAWYLQPFPWWAQFVIVPVFSVLSSLNNEQPVAWDLVVMVVISCISYAANKVANHFIFNRSDVVSAIGAFVVGFLGNVYSRRMGGTAFTSMVTGVLFLVPSGLSEAGGITAQSSATQIGTAMVTVTIGITVGLFISQALVYLFGSRKQAAMFSF</sequence>
<dbReference type="Proteomes" id="UP000053257">
    <property type="component" value="Unassembled WGS sequence"/>
</dbReference>
<evidence type="ECO:0000259" key="3">
    <source>
        <dbReference type="Pfam" id="PF06738"/>
    </source>
</evidence>
<dbReference type="Pfam" id="PF06738">
    <property type="entry name" value="ThrE"/>
    <property type="match status" value="1"/>
</dbReference>
<feature type="domain" description="Threonine/serine exporter-like N-terminal" evidence="3">
    <location>
        <begin position="2"/>
        <end position="256"/>
    </location>
</feature>
<feature type="transmembrane region" description="Helical" evidence="2">
    <location>
        <begin position="131"/>
        <end position="149"/>
    </location>
</feature>
<keyword evidence="2" id="KW-0472">Membrane</keyword>
<evidence type="ECO:0000313" key="4">
    <source>
        <dbReference type="EMBL" id="KIP10440.1"/>
    </source>
</evidence>
<dbReference type="STRING" id="745531.A0A0C3SEE8"/>
<dbReference type="EMBL" id="KN840454">
    <property type="protein sequence ID" value="KIP10440.1"/>
    <property type="molecule type" value="Genomic_DNA"/>
</dbReference>
<feature type="transmembrane region" description="Helical" evidence="2">
    <location>
        <begin position="318"/>
        <end position="334"/>
    </location>
</feature>
<dbReference type="PANTHER" id="PTHR31082">
    <property type="entry name" value="PHEROMONE-REGULATED MEMBRANE PROTEIN 10"/>
    <property type="match status" value="1"/>
</dbReference>
<dbReference type="InterPro" id="IPR051361">
    <property type="entry name" value="ThrE/Ser_Exporter"/>
</dbReference>
<feature type="transmembrane region" description="Helical" evidence="2">
    <location>
        <begin position="408"/>
        <end position="429"/>
    </location>
</feature>
<proteinExistence type="inferred from homology"/>
<evidence type="ECO:0000256" key="2">
    <source>
        <dbReference type="SAM" id="Phobius"/>
    </source>
</evidence>
<feature type="transmembrane region" description="Helical" evidence="2">
    <location>
        <begin position="371"/>
        <end position="388"/>
    </location>
</feature>
<feature type="transmembrane region" description="Helical" evidence="2">
    <location>
        <begin position="293"/>
        <end position="311"/>
    </location>
</feature>
<keyword evidence="2" id="KW-1133">Transmembrane helix</keyword>
<feature type="transmembrane region" description="Helical" evidence="2">
    <location>
        <begin position="241"/>
        <end position="263"/>
    </location>
</feature>
<dbReference type="GO" id="GO:0022857">
    <property type="term" value="F:transmembrane transporter activity"/>
    <property type="evidence" value="ECO:0007669"/>
    <property type="project" value="InterPro"/>
</dbReference>
<dbReference type="AlphaFoldDB" id="A0A0C3SEE8"/>
<dbReference type="InterPro" id="IPR010619">
    <property type="entry name" value="ThrE-like_N"/>
</dbReference>
<gene>
    <name evidence="4" type="ORF">PHLGIDRAFT_496024</name>
</gene>
<organism evidence="4 5">
    <name type="scientific">Phlebiopsis gigantea (strain 11061_1 CR5-6)</name>
    <name type="common">White-rot fungus</name>
    <name type="synonym">Peniophora gigantea</name>
    <dbReference type="NCBI Taxonomy" id="745531"/>
    <lineage>
        <taxon>Eukaryota</taxon>
        <taxon>Fungi</taxon>
        <taxon>Dikarya</taxon>
        <taxon>Basidiomycota</taxon>
        <taxon>Agaricomycotina</taxon>
        <taxon>Agaricomycetes</taxon>
        <taxon>Polyporales</taxon>
        <taxon>Phanerochaetaceae</taxon>
        <taxon>Phlebiopsis</taxon>
    </lineage>
</organism>
<comment type="similarity">
    <text evidence="1">Belongs to the ThrE exporter (TC 2.A.79) family.</text>
</comment>
<feature type="transmembrane region" description="Helical" evidence="2">
    <location>
        <begin position="346"/>
        <end position="364"/>
    </location>
</feature>
<dbReference type="HOGENOM" id="CLU_007078_4_1_1"/>
<keyword evidence="5" id="KW-1185">Reference proteome</keyword>
<reference evidence="4 5" key="1">
    <citation type="journal article" date="2014" name="PLoS Genet.">
        <title>Analysis of the Phlebiopsis gigantea genome, transcriptome and secretome provides insight into its pioneer colonization strategies of wood.</title>
        <authorList>
            <person name="Hori C."/>
            <person name="Ishida T."/>
            <person name="Igarashi K."/>
            <person name="Samejima M."/>
            <person name="Suzuki H."/>
            <person name="Master E."/>
            <person name="Ferreira P."/>
            <person name="Ruiz-Duenas F.J."/>
            <person name="Held B."/>
            <person name="Canessa P."/>
            <person name="Larrondo L.F."/>
            <person name="Schmoll M."/>
            <person name="Druzhinina I.S."/>
            <person name="Kubicek C.P."/>
            <person name="Gaskell J.A."/>
            <person name="Kersten P."/>
            <person name="St John F."/>
            <person name="Glasner J."/>
            <person name="Sabat G."/>
            <person name="Splinter BonDurant S."/>
            <person name="Syed K."/>
            <person name="Yadav J."/>
            <person name="Mgbeahuruike A.C."/>
            <person name="Kovalchuk A."/>
            <person name="Asiegbu F.O."/>
            <person name="Lackner G."/>
            <person name="Hoffmeister D."/>
            <person name="Rencoret J."/>
            <person name="Gutierrez A."/>
            <person name="Sun H."/>
            <person name="Lindquist E."/>
            <person name="Barry K."/>
            <person name="Riley R."/>
            <person name="Grigoriev I.V."/>
            <person name="Henrissat B."/>
            <person name="Kues U."/>
            <person name="Berka R.M."/>
            <person name="Martinez A.T."/>
            <person name="Covert S.F."/>
            <person name="Blanchette R.A."/>
            <person name="Cullen D."/>
        </authorList>
    </citation>
    <scope>NUCLEOTIDE SEQUENCE [LARGE SCALE GENOMIC DNA]</scope>
    <source>
        <strain evidence="4 5">11061_1 CR5-6</strain>
    </source>
</reference>
<name>A0A0C3SEE8_PHLG1</name>
<feature type="transmembrane region" description="Helical" evidence="2">
    <location>
        <begin position="106"/>
        <end position="125"/>
    </location>
</feature>
<evidence type="ECO:0000313" key="5">
    <source>
        <dbReference type="Proteomes" id="UP000053257"/>
    </source>
</evidence>
<feature type="transmembrane region" description="Helical" evidence="2">
    <location>
        <begin position="169"/>
        <end position="189"/>
    </location>
</feature>
<accession>A0A0C3SEE8</accession>
<feature type="transmembrane region" description="Helical" evidence="2">
    <location>
        <begin position="195"/>
        <end position="220"/>
    </location>
</feature>
<protein>
    <recommendedName>
        <fullName evidence="3">Threonine/serine exporter-like N-terminal domain-containing protein</fullName>
    </recommendedName>
</protein>
<dbReference type="OrthoDB" id="413008at2759"/>